<feature type="binding site" evidence="6">
    <location>
        <position position="141"/>
    </location>
    <ligand>
        <name>Mg(2+)</name>
        <dbReference type="ChEBI" id="CHEBI:18420"/>
    </ligand>
</feature>
<comment type="cofactor">
    <cofactor evidence="1">
        <name>Mg(2+)</name>
        <dbReference type="ChEBI" id="CHEBI:18420"/>
    </cofactor>
</comment>
<reference evidence="8 9" key="1">
    <citation type="submission" date="2016-10" db="EMBL/GenBank/DDBJ databases">
        <authorList>
            <person name="de Groot N.N."/>
        </authorList>
    </citation>
    <scope>NUCLEOTIDE SEQUENCE [LARGE SCALE GENOMIC DNA]</scope>
    <source>
        <strain evidence="8 9">ATCC 700224</strain>
    </source>
</reference>
<dbReference type="GO" id="GO:0016829">
    <property type="term" value="F:lyase activity"/>
    <property type="evidence" value="ECO:0007669"/>
    <property type="project" value="UniProtKB-KW"/>
</dbReference>
<keyword evidence="9" id="KW-1185">Reference proteome</keyword>
<dbReference type="PANTHER" id="PTHR32308">
    <property type="entry name" value="LYASE BETA SUBUNIT, PUTATIVE (AFU_ORTHOLOGUE AFUA_4G13030)-RELATED"/>
    <property type="match status" value="1"/>
</dbReference>
<dbReference type="GO" id="GO:0006107">
    <property type="term" value="P:oxaloacetate metabolic process"/>
    <property type="evidence" value="ECO:0007669"/>
    <property type="project" value="TreeGrafter"/>
</dbReference>
<evidence type="ECO:0000256" key="6">
    <source>
        <dbReference type="PIRSR" id="PIRSR015582-2"/>
    </source>
</evidence>
<gene>
    <name evidence="8" type="ORF">SAMN05421720_11615</name>
</gene>
<comment type="similarity">
    <text evidence="2">Belongs to the HpcH/HpaI aldolase family.</text>
</comment>
<feature type="binding site" evidence="6">
    <location>
        <position position="168"/>
    </location>
    <ligand>
        <name>Mg(2+)</name>
        <dbReference type="ChEBI" id="CHEBI:18420"/>
    </ligand>
</feature>
<dbReference type="Pfam" id="PF03328">
    <property type="entry name" value="HpcH_HpaI"/>
    <property type="match status" value="1"/>
</dbReference>
<evidence type="ECO:0000259" key="7">
    <source>
        <dbReference type="Pfam" id="PF03328"/>
    </source>
</evidence>
<dbReference type="Proteomes" id="UP000199412">
    <property type="component" value="Unassembled WGS sequence"/>
</dbReference>
<dbReference type="InterPro" id="IPR015813">
    <property type="entry name" value="Pyrv/PenolPyrv_kinase-like_dom"/>
</dbReference>
<dbReference type="PANTHER" id="PTHR32308:SF10">
    <property type="entry name" value="CITRATE LYASE SUBUNIT BETA"/>
    <property type="match status" value="1"/>
</dbReference>
<sequence>MSFTVIEQAPARLNRSELAVPGSSARFLEKAAQGAADVVFLDLEDAVAPDEKEKARKNIIAALNDLDWSGKTVSMRINGLDTHYMYRDLVEVLEGAPGKLDLIMIPKVGTAADVYTVDCIVSQIEAATKVEKRIGFEMIIETALGMANIHEIAAASPRNESLHFGVADYAASTKAATVGIGGPNPNYGVLTDPADDGSRDYHWGDMWHYAIARMVVAARAHGLRPLDGPFGDIKDPDGYTAQARRAMVLGCEGKWAIHPSQVDLANEIFTPTEKDIAKAKAILEAMEQAKKEGRGAVTLDGKLIDIASIKQAEVMVNKAAQIAGK</sequence>
<dbReference type="OrthoDB" id="9800547at2"/>
<keyword evidence="3 6" id="KW-0479">Metal-binding</keyword>
<evidence type="ECO:0000256" key="2">
    <source>
        <dbReference type="ARBA" id="ARBA00005568"/>
    </source>
</evidence>
<accession>A0A1G7GV37</accession>
<evidence type="ECO:0000256" key="4">
    <source>
        <dbReference type="ARBA" id="ARBA00022842"/>
    </source>
</evidence>
<evidence type="ECO:0000256" key="5">
    <source>
        <dbReference type="PIRSR" id="PIRSR015582-1"/>
    </source>
</evidence>
<organism evidence="8 9">
    <name type="scientific">Rhodospira trueperi</name>
    <dbReference type="NCBI Taxonomy" id="69960"/>
    <lineage>
        <taxon>Bacteria</taxon>
        <taxon>Pseudomonadati</taxon>
        <taxon>Pseudomonadota</taxon>
        <taxon>Alphaproteobacteria</taxon>
        <taxon>Rhodospirillales</taxon>
        <taxon>Rhodospirillaceae</taxon>
        <taxon>Rhodospira</taxon>
    </lineage>
</organism>
<evidence type="ECO:0000256" key="1">
    <source>
        <dbReference type="ARBA" id="ARBA00001946"/>
    </source>
</evidence>
<evidence type="ECO:0000256" key="3">
    <source>
        <dbReference type="ARBA" id="ARBA00022723"/>
    </source>
</evidence>
<dbReference type="AlphaFoldDB" id="A0A1G7GV37"/>
<keyword evidence="4 6" id="KW-0460">Magnesium</keyword>
<protein>
    <submittedName>
        <fullName evidence="8">Malyl-CoA/(S)-citramalyl-CoA lyase</fullName>
    </submittedName>
</protein>
<dbReference type="InterPro" id="IPR005000">
    <property type="entry name" value="Aldolase/citrate-lyase_domain"/>
</dbReference>
<keyword evidence="8" id="KW-0456">Lyase</keyword>
<dbReference type="InterPro" id="IPR040442">
    <property type="entry name" value="Pyrv_kinase-like_dom_sf"/>
</dbReference>
<dbReference type="PIRSF" id="PIRSF015582">
    <property type="entry name" value="Cit_lyase_B"/>
    <property type="match status" value="1"/>
</dbReference>
<dbReference type="RefSeq" id="WP_092787829.1">
    <property type="nucleotide sequence ID" value="NZ_FNAP01000016.1"/>
</dbReference>
<dbReference type="EMBL" id="FNAP01000016">
    <property type="protein sequence ID" value="SDE92026.1"/>
    <property type="molecule type" value="Genomic_DNA"/>
</dbReference>
<dbReference type="InterPro" id="IPR011206">
    <property type="entry name" value="Citrate_lyase_beta/mcl1/mcl2"/>
</dbReference>
<name>A0A1G7GV37_9PROT</name>
<dbReference type="STRING" id="69960.SAMN05421720_11615"/>
<proteinExistence type="inferred from homology"/>
<feature type="binding site" evidence="5">
    <location>
        <position position="141"/>
    </location>
    <ligand>
        <name>substrate</name>
    </ligand>
</feature>
<evidence type="ECO:0000313" key="8">
    <source>
        <dbReference type="EMBL" id="SDE92026.1"/>
    </source>
</evidence>
<dbReference type="GO" id="GO:0000287">
    <property type="term" value="F:magnesium ion binding"/>
    <property type="evidence" value="ECO:0007669"/>
    <property type="project" value="TreeGrafter"/>
</dbReference>
<evidence type="ECO:0000313" key="9">
    <source>
        <dbReference type="Proteomes" id="UP000199412"/>
    </source>
</evidence>
<dbReference type="Gene3D" id="3.20.20.60">
    <property type="entry name" value="Phosphoenolpyruvate-binding domains"/>
    <property type="match status" value="1"/>
</dbReference>
<feature type="domain" description="HpcH/HpaI aldolase/citrate lyase" evidence="7">
    <location>
        <begin position="16"/>
        <end position="259"/>
    </location>
</feature>
<dbReference type="SUPFAM" id="SSF51621">
    <property type="entry name" value="Phosphoenolpyruvate/pyruvate domain"/>
    <property type="match status" value="1"/>
</dbReference>
<feature type="binding site" evidence="5">
    <location>
        <position position="76"/>
    </location>
    <ligand>
        <name>substrate</name>
    </ligand>
</feature>